<feature type="transmembrane region" description="Helical" evidence="1">
    <location>
        <begin position="12"/>
        <end position="33"/>
    </location>
</feature>
<feature type="transmembrane region" description="Helical" evidence="1">
    <location>
        <begin position="40"/>
        <end position="57"/>
    </location>
</feature>
<dbReference type="AlphaFoldDB" id="A0A7G9QMP5"/>
<protein>
    <submittedName>
        <fullName evidence="2">Uncharacterized protein</fullName>
    </submittedName>
</protein>
<evidence type="ECO:0000313" key="3">
    <source>
        <dbReference type="Proteomes" id="UP000515806"/>
    </source>
</evidence>
<gene>
    <name evidence="2" type="ORF">H9L23_11335</name>
</gene>
<keyword evidence="3" id="KW-1185">Reference proteome</keyword>
<accession>A0A7G9QMP5</accession>
<keyword evidence="1" id="KW-0812">Transmembrane</keyword>
<evidence type="ECO:0000313" key="2">
    <source>
        <dbReference type="EMBL" id="QNN44620.1"/>
    </source>
</evidence>
<dbReference type="RefSeq" id="WP_187595053.1">
    <property type="nucleotide sequence ID" value="NZ_CP060723.1"/>
</dbReference>
<organism evidence="2 3">
    <name type="scientific">Pedobacter roseus</name>
    <dbReference type="NCBI Taxonomy" id="336820"/>
    <lineage>
        <taxon>Bacteria</taxon>
        <taxon>Pseudomonadati</taxon>
        <taxon>Bacteroidota</taxon>
        <taxon>Sphingobacteriia</taxon>
        <taxon>Sphingobacteriales</taxon>
        <taxon>Sphingobacteriaceae</taxon>
        <taxon>Pedobacter</taxon>
    </lineage>
</organism>
<evidence type="ECO:0000256" key="1">
    <source>
        <dbReference type="SAM" id="Phobius"/>
    </source>
</evidence>
<keyword evidence="1" id="KW-1133">Transmembrane helix</keyword>
<dbReference type="Proteomes" id="UP000515806">
    <property type="component" value="Chromosome"/>
</dbReference>
<name>A0A7G9QMP5_9SPHI</name>
<feature type="transmembrane region" description="Helical" evidence="1">
    <location>
        <begin position="63"/>
        <end position="84"/>
    </location>
</feature>
<sequence length="90" mass="10377">MNIMKPNKLYTTASVIFLILSILVFSYSGYYILGIQTVNLFLALIAMAYITSFIALMKNRKSIISWVLLIVNSIILICIIYFLTHFKMKM</sequence>
<reference evidence="2 3" key="1">
    <citation type="submission" date="2020-08" db="EMBL/GenBank/DDBJ databases">
        <title>Genome sequence of Pedobacter roseus KACC 11594T.</title>
        <authorList>
            <person name="Hyun D.-W."/>
            <person name="Bae J.-W."/>
        </authorList>
    </citation>
    <scope>NUCLEOTIDE SEQUENCE [LARGE SCALE GENOMIC DNA]</scope>
    <source>
        <strain evidence="2 3">KACC 11594</strain>
    </source>
</reference>
<keyword evidence="1" id="KW-0472">Membrane</keyword>
<dbReference type="KEGG" id="proe:H9L23_11335"/>
<proteinExistence type="predicted"/>
<dbReference type="EMBL" id="CP060723">
    <property type="protein sequence ID" value="QNN44620.1"/>
    <property type="molecule type" value="Genomic_DNA"/>
</dbReference>